<keyword evidence="3" id="KW-1185">Reference proteome</keyword>
<feature type="signal peptide" evidence="1">
    <location>
        <begin position="1"/>
        <end position="21"/>
    </location>
</feature>
<dbReference type="InterPro" id="IPR024079">
    <property type="entry name" value="MetalloPept_cat_dom_sf"/>
</dbReference>
<accession>A0ABX3MI96</accession>
<dbReference type="RefSeq" id="WP_078575029.1">
    <property type="nucleotide sequence ID" value="NZ_MPZS01000003.1"/>
</dbReference>
<evidence type="ECO:0000256" key="1">
    <source>
        <dbReference type="SAM" id="SignalP"/>
    </source>
</evidence>
<dbReference type="EMBL" id="MPZS01000003">
    <property type="protein sequence ID" value="OOY11234.1"/>
    <property type="molecule type" value="Genomic_DNA"/>
</dbReference>
<dbReference type="InterPro" id="IPR021323">
    <property type="entry name" value="DUF2927"/>
</dbReference>
<dbReference type="Gene3D" id="3.40.390.10">
    <property type="entry name" value="Collagenase (Catalytic Domain)"/>
    <property type="match status" value="1"/>
</dbReference>
<proteinExistence type="predicted"/>
<name>A0ABX3MI96_9RHOB</name>
<dbReference type="Pfam" id="PF11150">
    <property type="entry name" value="DUF2927"/>
    <property type="match status" value="1"/>
</dbReference>
<protein>
    <recommendedName>
        <fullName evidence="4">DUF2927 domain-containing protein</fullName>
    </recommendedName>
</protein>
<feature type="chain" id="PRO_5045303733" description="DUF2927 domain-containing protein" evidence="1">
    <location>
        <begin position="22"/>
        <end position="229"/>
    </location>
</feature>
<dbReference type="Proteomes" id="UP000242224">
    <property type="component" value="Unassembled WGS sequence"/>
</dbReference>
<reference evidence="2 3" key="1">
    <citation type="submission" date="2016-11" db="EMBL/GenBank/DDBJ databases">
        <title>A multilocus sequence analysis scheme for characterization of bacteria in the genus Thioclava.</title>
        <authorList>
            <person name="Liu Y."/>
            <person name="Shao Z."/>
        </authorList>
    </citation>
    <scope>NUCLEOTIDE SEQUENCE [LARGE SCALE GENOMIC DNA]</scope>
    <source>
        <strain evidence="2 3">11.10-0-13</strain>
    </source>
</reference>
<evidence type="ECO:0008006" key="4">
    <source>
        <dbReference type="Google" id="ProtNLM"/>
    </source>
</evidence>
<comment type="caution">
    <text evidence="2">The sequence shown here is derived from an EMBL/GenBank/DDBJ whole genome shotgun (WGS) entry which is preliminary data.</text>
</comment>
<evidence type="ECO:0000313" key="3">
    <source>
        <dbReference type="Proteomes" id="UP000242224"/>
    </source>
</evidence>
<evidence type="ECO:0000313" key="2">
    <source>
        <dbReference type="EMBL" id="OOY11234.1"/>
    </source>
</evidence>
<gene>
    <name evidence="2" type="ORF">BMG00_16015</name>
</gene>
<keyword evidence="1" id="KW-0732">Signal</keyword>
<sequence>MRHALTVAALMTALSAPPLFAEGLVRCEGKLSDRDLYRAVACEAQPGGACKLPMRKWFAPKRRNLTVAIKFVSPHFPDRTRREIHNALLDSTQEINAAGADLRVTYVTGKRADIEIFLSATKEGGIVRDTGDRMVDGTRMEKGSVARVTFFWQTNTGRISEADIVFTRDILSRDIRSIVLEELTQSLGFSTDIVNPYYTQRSIFSEDGNSVTRLGGQDMIALRTHYPPQ</sequence>
<organism evidence="2 3">
    <name type="scientific">Thioclava marina</name>
    <dbReference type="NCBI Taxonomy" id="1915077"/>
    <lineage>
        <taxon>Bacteria</taxon>
        <taxon>Pseudomonadati</taxon>
        <taxon>Pseudomonadota</taxon>
        <taxon>Alphaproteobacteria</taxon>
        <taxon>Rhodobacterales</taxon>
        <taxon>Paracoccaceae</taxon>
        <taxon>Thioclava</taxon>
    </lineage>
</organism>